<protein>
    <submittedName>
        <fullName evidence="1">Uncharacterized protein</fullName>
    </submittedName>
</protein>
<evidence type="ECO:0000313" key="1">
    <source>
        <dbReference type="EMBL" id="BCL20542.1"/>
    </source>
</evidence>
<dbReference type="KEGG" id="stui:GCM10017668_23850"/>
<dbReference type="AlphaFoldDB" id="A0A7G1NEB4"/>
<dbReference type="Proteomes" id="UP000516373">
    <property type="component" value="Chromosome"/>
</dbReference>
<sequence length="59" mass="6084">MSGILGTPGSPPAGRTVGRVIRIGIVIAKIPGEQGVSTNPPLVVRYTLVDMPQFGQAGR</sequence>
<reference evidence="1 2" key="1">
    <citation type="journal article" date="2014" name="Int. J. Syst. Evol. Microbiol.">
        <title>Complete genome sequence of Corynebacterium casei LMG S-19264T (=DSM 44701T), isolated from a smear-ripened cheese.</title>
        <authorList>
            <consortium name="US DOE Joint Genome Institute (JGI-PGF)"/>
            <person name="Walter F."/>
            <person name="Albersmeier A."/>
            <person name="Kalinowski J."/>
            <person name="Ruckert C."/>
        </authorList>
    </citation>
    <scope>NUCLEOTIDE SEQUENCE [LARGE SCALE GENOMIC DNA]</scope>
    <source>
        <strain evidence="1 2">JCM 4255</strain>
    </source>
</reference>
<name>A0A7G1NEB4_9ACTN</name>
<proteinExistence type="predicted"/>
<gene>
    <name evidence="1" type="ORF">GCM10017668_23850</name>
</gene>
<accession>A0A7G1NEB4</accession>
<dbReference type="EMBL" id="AP023439">
    <property type="protein sequence ID" value="BCL20542.1"/>
    <property type="molecule type" value="Genomic_DNA"/>
</dbReference>
<organism evidence="1 2">
    <name type="scientific">Streptomyces tuirus</name>
    <dbReference type="NCBI Taxonomy" id="68278"/>
    <lineage>
        <taxon>Bacteria</taxon>
        <taxon>Bacillati</taxon>
        <taxon>Actinomycetota</taxon>
        <taxon>Actinomycetes</taxon>
        <taxon>Kitasatosporales</taxon>
        <taxon>Streptomycetaceae</taxon>
        <taxon>Streptomyces</taxon>
    </lineage>
</organism>
<evidence type="ECO:0000313" key="2">
    <source>
        <dbReference type="Proteomes" id="UP000516373"/>
    </source>
</evidence>